<protein>
    <recommendedName>
        <fullName evidence="5">ARM repeat-containing protein</fullName>
    </recommendedName>
</protein>
<dbReference type="Gene3D" id="1.25.10.10">
    <property type="entry name" value="Leucine-rich Repeat Variant"/>
    <property type="match status" value="1"/>
</dbReference>
<proteinExistence type="inferred from homology"/>
<evidence type="ECO:0008006" key="5">
    <source>
        <dbReference type="Google" id="ProtNLM"/>
    </source>
</evidence>
<feature type="region of interest" description="Disordered" evidence="2">
    <location>
        <begin position="57"/>
        <end position="85"/>
    </location>
</feature>
<reference evidence="3 4" key="1">
    <citation type="submission" date="2016-04" db="EMBL/GenBank/DDBJ databases">
        <title>A degradative enzymes factory behind the ericoid mycorrhizal symbiosis.</title>
        <authorList>
            <consortium name="DOE Joint Genome Institute"/>
            <person name="Martino E."/>
            <person name="Morin E."/>
            <person name="Grelet G."/>
            <person name="Kuo A."/>
            <person name="Kohler A."/>
            <person name="Daghino S."/>
            <person name="Barry K."/>
            <person name="Choi C."/>
            <person name="Cichocki N."/>
            <person name="Clum A."/>
            <person name="Copeland A."/>
            <person name="Hainaut M."/>
            <person name="Haridas S."/>
            <person name="Labutti K."/>
            <person name="Lindquist E."/>
            <person name="Lipzen A."/>
            <person name="Khouja H.-R."/>
            <person name="Murat C."/>
            <person name="Ohm R."/>
            <person name="Olson A."/>
            <person name="Spatafora J."/>
            <person name="Veneault-Fourrey C."/>
            <person name="Henrissat B."/>
            <person name="Grigoriev I."/>
            <person name="Martin F."/>
            <person name="Perotto S."/>
        </authorList>
    </citation>
    <scope>NUCLEOTIDE SEQUENCE [LARGE SCALE GENOMIC DNA]</scope>
    <source>
        <strain evidence="3 4">E</strain>
    </source>
</reference>
<sequence>ILLSVLAFTSSSDPWTTTLARTQAHSFLSQHTSQTRSASFLVTYLLQSVIRPLFSKSRPSTVTSSGRKAMPSSLPPKHHDFTTEQTSKPWKYEAPYSLALLEFCVENASEEIIKQHWSLLVPPLLTLLDDNSTHIRSRGLAITSLFLPKLPHKILIQSGLDSVFEEAIMPSLSWLPSLTPLGESLEILPAAYGALYALCDARYPAPQTPPHSPSPLHQDEKERTKKERLKFFDKLMRQGIFAGCSYASSYPDIVSYLIEEMGNIVARMGIRSVKHLKDILPILCTALCDPFATSHEHLLSQTVNTLQVVILNCWPRMQEEGHRNEIVRSLVVCWKGVSQAIQEEGDKAEEGKQCEDCGEVDGNTLGNVRKQIAVAGRLLVKAVEGEVDMQTTLAPLLAVDQELVEDVFGITGATRSKQ</sequence>
<feature type="compositionally biased region" description="Polar residues" evidence="2">
    <location>
        <begin position="57"/>
        <end position="66"/>
    </location>
</feature>
<dbReference type="InParanoid" id="A0A2J6TGZ0"/>
<dbReference type="GO" id="GO:0005634">
    <property type="term" value="C:nucleus"/>
    <property type="evidence" value="ECO:0007669"/>
    <property type="project" value="TreeGrafter"/>
</dbReference>
<name>A0A2J6TGZ0_9HELO</name>
<dbReference type="Proteomes" id="UP000235371">
    <property type="component" value="Unassembled WGS sequence"/>
</dbReference>
<dbReference type="GO" id="GO:0110078">
    <property type="term" value="C:TTT Hsp90 cochaperone complex"/>
    <property type="evidence" value="ECO:0007669"/>
    <property type="project" value="InterPro"/>
</dbReference>
<dbReference type="PANTHER" id="PTHR32226:SF2">
    <property type="entry name" value="TELO2-INTERACTING PROTEIN 2"/>
    <property type="match status" value="1"/>
</dbReference>
<dbReference type="InterPro" id="IPR011989">
    <property type="entry name" value="ARM-like"/>
</dbReference>
<dbReference type="PANTHER" id="PTHR32226">
    <property type="entry name" value="TELO2-INTERACTING PROTEIN 2"/>
    <property type="match status" value="1"/>
</dbReference>
<dbReference type="InterPro" id="IPR016024">
    <property type="entry name" value="ARM-type_fold"/>
</dbReference>
<comment type="similarity">
    <text evidence="1">Belongs to the TTI2 family.</text>
</comment>
<dbReference type="STRING" id="1095630.A0A2J6TGZ0"/>
<evidence type="ECO:0000256" key="1">
    <source>
        <dbReference type="ARBA" id="ARBA00034736"/>
    </source>
</evidence>
<evidence type="ECO:0000313" key="4">
    <source>
        <dbReference type="Proteomes" id="UP000235371"/>
    </source>
</evidence>
<accession>A0A2J6TGZ0</accession>
<gene>
    <name evidence="3" type="ORF">K444DRAFT_524265</name>
</gene>
<dbReference type="EMBL" id="KZ613783">
    <property type="protein sequence ID" value="PMD62273.1"/>
    <property type="molecule type" value="Genomic_DNA"/>
</dbReference>
<evidence type="ECO:0000256" key="2">
    <source>
        <dbReference type="SAM" id="MobiDB-lite"/>
    </source>
</evidence>
<keyword evidence="4" id="KW-1185">Reference proteome</keyword>
<evidence type="ECO:0000313" key="3">
    <source>
        <dbReference type="EMBL" id="PMD62273.1"/>
    </source>
</evidence>
<dbReference type="GeneID" id="36582427"/>
<dbReference type="InterPro" id="IPR018870">
    <property type="entry name" value="Tti2"/>
</dbReference>
<dbReference type="GO" id="GO:0005829">
    <property type="term" value="C:cytosol"/>
    <property type="evidence" value="ECO:0007669"/>
    <property type="project" value="TreeGrafter"/>
</dbReference>
<dbReference type="Pfam" id="PF10521">
    <property type="entry name" value="Tti2"/>
    <property type="match status" value="1"/>
</dbReference>
<dbReference type="AlphaFoldDB" id="A0A2J6TGZ0"/>
<dbReference type="RefSeq" id="XP_024739177.1">
    <property type="nucleotide sequence ID" value="XM_024874347.1"/>
</dbReference>
<feature type="non-terminal residue" evidence="3">
    <location>
        <position position="1"/>
    </location>
</feature>
<dbReference type="SUPFAM" id="SSF48371">
    <property type="entry name" value="ARM repeat"/>
    <property type="match status" value="1"/>
</dbReference>
<dbReference type="OrthoDB" id="6417021at2759"/>
<organism evidence="3 4">
    <name type="scientific">Hyaloscypha bicolor E</name>
    <dbReference type="NCBI Taxonomy" id="1095630"/>
    <lineage>
        <taxon>Eukaryota</taxon>
        <taxon>Fungi</taxon>
        <taxon>Dikarya</taxon>
        <taxon>Ascomycota</taxon>
        <taxon>Pezizomycotina</taxon>
        <taxon>Leotiomycetes</taxon>
        <taxon>Helotiales</taxon>
        <taxon>Hyaloscyphaceae</taxon>
        <taxon>Hyaloscypha</taxon>
        <taxon>Hyaloscypha bicolor</taxon>
    </lineage>
</organism>